<feature type="compositionally biased region" description="Basic and acidic residues" evidence="1">
    <location>
        <begin position="568"/>
        <end position="578"/>
    </location>
</feature>
<keyword evidence="3" id="KW-1185">Reference proteome</keyword>
<feature type="compositionally biased region" description="Low complexity" evidence="1">
    <location>
        <begin position="291"/>
        <end position="305"/>
    </location>
</feature>
<gene>
    <name evidence="2" type="ORF">WOLCODRAFT_145913</name>
</gene>
<evidence type="ECO:0000313" key="3">
    <source>
        <dbReference type="Proteomes" id="UP000218811"/>
    </source>
</evidence>
<dbReference type="OrthoDB" id="2756589at2759"/>
<feature type="region of interest" description="Disordered" evidence="1">
    <location>
        <begin position="146"/>
        <end position="182"/>
    </location>
</feature>
<proteinExistence type="predicted"/>
<accession>A0A2H3J0A7</accession>
<dbReference type="Proteomes" id="UP000218811">
    <property type="component" value="Unassembled WGS sequence"/>
</dbReference>
<name>A0A2H3J0A7_WOLCO</name>
<sequence length="584" mass="62948">MPAMVFKPGQAIYQRLNYVLPQAPAELPLRSPLRAASRDSGRFLRKRSVKEIDCIRCNIDGSVGPIPPWWNWCPFVFIEGQELLKHLESEHFNNILCVDNSTWELQQRAYESQSGVVDSLLRKNATNTVADAQSLPRDTALLDDLHERHPGNSVRGPGISRSSQPVEARSHASISQGVESPEITTTIQSQPLHALSPEQEATPQLPPESSPSHSSVRSQATNARSRTASRLDLGPNPSDVAYSRKPPSLVPQRTASQSQKTQRIASPFTFLNASSSHASESPTPGQPATQPPSSRAGSSSPAASPQRLPTDSLPTSPQPPATPSASVSRRPFASQSKPSIYQSHPRPSQSSLPATQANPRTPPSRRKRPFASCVTQSSPIRTPLASPLPPTPPLSTLIADAINAASTLNAARAHPAFSPRTRPPRARPPALGSASGSVSPDARARRRAAARLPHRPSAEDADMSSESGSSAEDVEMQLTQIIDEEPELSPTPPPSRVRAQAREEGGSRPPSHPAPPHLPNYSQALYDSHESVNDGPVSRGVTRSKTSSFKSGRLRIAPEDADAMDVDEGLRSQPDNHRHTFTQS</sequence>
<feature type="compositionally biased region" description="Polar residues" evidence="1">
    <location>
        <begin position="541"/>
        <end position="550"/>
    </location>
</feature>
<dbReference type="OMA" id="FVCARIE"/>
<feature type="compositionally biased region" description="Polar residues" evidence="1">
    <location>
        <begin position="172"/>
        <end position="182"/>
    </location>
</feature>
<feature type="region of interest" description="Disordered" evidence="1">
    <location>
        <begin position="197"/>
        <end position="396"/>
    </location>
</feature>
<reference evidence="2 3" key="1">
    <citation type="journal article" date="2012" name="Science">
        <title>The Paleozoic origin of enzymatic lignin decomposition reconstructed from 31 fungal genomes.</title>
        <authorList>
            <person name="Floudas D."/>
            <person name="Binder M."/>
            <person name="Riley R."/>
            <person name="Barry K."/>
            <person name="Blanchette R.A."/>
            <person name="Henrissat B."/>
            <person name="Martinez A.T."/>
            <person name="Otillar R."/>
            <person name="Spatafora J.W."/>
            <person name="Yadav J.S."/>
            <person name="Aerts A."/>
            <person name="Benoit I."/>
            <person name="Boyd A."/>
            <person name="Carlson A."/>
            <person name="Copeland A."/>
            <person name="Coutinho P.M."/>
            <person name="de Vries R.P."/>
            <person name="Ferreira P."/>
            <person name="Findley K."/>
            <person name="Foster B."/>
            <person name="Gaskell J."/>
            <person name="Glotzer D."/>
            <person name="Gorecki P."/>
            <person name="Heitman J."/>
            <person name="Hesse C."/>
            <person name="Hori C."/>
            <person name="Igarashi K."/>
            <person name="Jurgens J.A."/>
            <person name="Kallen N."/>
            <person name="Kersten P."/>
            <person name="Kohler A."/>
            <person name="Kuees U."/>
            <person name="Kumar T.K.A."/>
            <person name="Kuo A."/>
            <person name="LaButti K."/>
            <person name="Larrondo L.F."/>
            <person name="Lindquist E."/>
            <person name="Ling A."/>
            <person name="Lombard V."/>
            <person name="Lucas S."/>
            <person name="Lundell T."/>
            <person name="Martin R."/>
            <person name="McLaughlin D.J."/>
            <person name="Morgenstern I."/>
            <person name="Morin E."/>
            <person name="Murat C."/>
            <person name="Nagy L.G."/>
            <person name="Nolan M."/>
            <person name="Ohm R.A."/>
            <person name="Patyshakuliyeva A."/>
            <person name="Rokas A."/>
            <person name="Ruiz-Duenas F.J."/>
            <person name="Sabat G."/>
            <person name="Salamov A."/>
            <person name="Samejima M."/>
            <person name="Schmutz J."/>
            <person name="Slot J.C."/>
            <person name="St John F."/>
            <person name="Stenlid J."/>
            <person name="Sun H."/>
            <person name="Sun S."/>
            <person name="Syed K."/>
            <person name="Tsang A."/>
            <person name="Wiebenga A."/>
            <person name="Young D."/>
            <person name="Pisabarro A."/>
            <person name="Eastwood D.C."/>
            <person name="Martin F."/>
            <person name="Cullen D."/>
            <person name="Grigoriev I.V."/>
            <person name="Hibbett D.S."/>
        </authorList>
    </citation>
    <scope>NUCLEOTIDE SEQUENCE [LARGE SCALE GENOMIC DNA]</scope>
    <source>
        <strain evidence="2 3">MD-104</strain>
    </source>
</reference>
<dbReference type="EMBL" id="KB467854">
    <property type="protein sequence ID" value="PCH35680.1"/>
    <property type="molecule type" value="Genomic_DNA"/>
</dbReference>
<protein>
    <submittedName>
        <fullName evidence="2">Uncharacterized protein</fullName>
    </submittedName>
</protein>
<evidence type="ECO:0000313" key="2">
    <source>
        <dbReference type="EMBL" id="PCH35680.1"/>
    </source>
</evidence>
<dbReference type="AlphaFoldDB" id="A0A2H3J0A7"/>
<feature type="compositionally biased region" description="Polar residues" evidence="1">
    <location>
        <begin position="333"/>
        <end position="359"/>
    </location>
</feature>
<feature type="compositionally biased region" description="Basic residues" evidence="1">
    <location>
        <begin position="444"/>
        <end position="454"/>
    </location>
</feature>
<feature type="compositionally biased region" description="Polar residues" evidence="1">
    <location>
        <begin position="219"/>
        <end position="228"/>
    </location>
</feature>
<organism evidence="2 3">
    <name type="scientific">Wolfiporia cocos (strain MD-104)</name>
    <name type="common">Brown rot fungus</name>
    <dbReference type="NCBI Taxonomy" id="742152"/>
    <lineage>
        <taxon>Eukaryota</taxon>
        <taxon>Fungi</taxon>
        <taxon>Dikarya</taxon>
        <taxon>Basidiomycota</taxon>
        <taxon>Agaricomycotina</taxon>
        <taxon>Agaricomycetes</taxon>
        <taxon>Polyporales</taxon>
        <taxon>Phaeolaceae</taxon>
        <taxon>Wolfiporia</taxon>
    </lineage>
</organism>
<feature type="region of interest" description="Disordered" evidence="1">
    <location>
        <begin position="412"/>
        <end position="584"/>
    </location>
</feature>
<feature type="compositionally biased region" description="Polar residues" evidence="1">
    <location>
        <begin position="251"/>
        <end position="288"/>
    </location>
</feature>
<dbReference type="STRING" id="742152.A0A2H3J0A7"/>
<evidence type="ECO:0000256" key="1">
    <source>
        <dbReference type="SAM" id="MobiDB-lite"/>
    </source>
</evidence>